<accession>A0A7W1WMY1</accession>
<dbReference type="EMBL" id="JACEIQ010000001">
    <property type="protein sequence ID" value="MBA4492849.1"/>
    <property type="molecule type" value="Genomic_DNA"/>
</dbReference>
<name>A0A7W1WMY1_9BACL</name>
<dbReference type="PANTHER" id="PTHR43377">
    <property type="entry name" value="BILIVERDIN REDUCTASE A"/>
    <property type="match status" value="1"/>
</dbReference>
<keyword evidence="4" id="KW-1185">Reference proteome</keyword>
<proteinExistence type="predicted"/>
<comment type="caution">
    <text evidence="3">The sequence shown here is derived from an EMBL/GenBank/DDBJ whole genome shotgun (WGS) entry which is preliminary data.</text>
</comment>
<gene>
    <name evidence="3" type="ORF">H1191_00790</name>
</gene>
<organism evidence="3 4">
    <name type="scientific">Paenactinomyces guangxiensis</name>
    <dbReference type="NCBI Taxonomy" id="1490290"/>
    <lineage>
        <taxon>Bacteria</taxon>
        <taxon>Bacillati</taxon>
        <taxon>Bacillota</taxon>
        <taxon>Bacilli</taxon>
        <taxon>Bacillales</taxon>
        <taxon>Thermoactinomycetaceae</taxon>
        <taxon>Paenactinomyces</taxon>
    </lineage>
</organism>
<dbReference type="Proteomes" id="UP000535491">
    <property type="component" value="Unassembled WGS sequence"/>
</dbReference>
<dbReference type="Gene3D" id="3.30.360.10">
    <property type="entry name" value="Dihydrodipicolinate Reductase, domain 2"/>
    <property type="match status" value="1"/>
</dbReference>
<dbReference type="InterPro" id="IPR051450">
    <property type="entry name" value="Gfo/Idh/MocA_Oxidoreductases"/>
</dbReference>
<protein>
    <submittedName>
        <fullName evidence="3">Gfo/Idh/MocA family oxidoreductase</fullName>
    </submittedName>
</protein>
<sequence length="344" mass="37149">MKKVRVGIIGCGSIAKYRHIAEYADHPDVELAAFCDIVTGRAESFAAQYGGKAYRDYVEMIEQESLDAVSICTPNVIHAPAAIAAAHAKCHVLCEKPMATSLEEAEKMIRAANENGVLLMIGHNQRLMPPHVKAKEILKEGSLGKVLTFRTSFSHGGPEGWSADGSDSWFFRKQEAFVGAMGDLGVHKIDLLSWLLEEEIVEISAMLATLQKTGDVDDNAVMVARTESGAIGTITASWTHSPGEDNSTILYCEKGILKVGTDPVDQVIVERTDGSIEKFQVGKMASNEEGGQVKSGVIDSFVRAILTNSPALIPGEDAIKALRVVMAAIKSSEEKRSVNIHELN</sequence>
<dbReference type="GO" id="GO:0000166">
    <property type="term" value="F:nucleotide binding"/>
    <property type="evidence" value="ECO:0007669"/>
    <property type="project" value="InterPro"/>
</dbReference>
<dbReference type="InterPro" id="IPR036291">
    <property type="entry name" value="NAD(P)-bd_dom_sf"/>
</dbReference>
<dbReference type="Pfam" id="PF22725">
    <property type="entry name" value="GFO_IDH_MocA_C3"/>
    <property type="match status" value="1"/>
</dbReference>
<evidence type="ECO:0000313" key="3">
    <source>
        <dbReference type="EMBL" id="MBA4492849.1"/>
    </source>
</evidence>
<dbReference type="Pfam" id="PF01408">
    <property type="entry name" value="GFO_IDH_MocA"/>
    <property type="match status" value="1"/>
</dbReference>
<evidence type="ECO:0000313" key="4">
    <source>
        <dbReference type="Proteomes" id="UP000535491"/>
    </source>
</evidence>
<dbReference type="InterPro" id="IPR055170">
    <property type="entry name" value="GFO_IDH_MocA-like_dom"/>
</dbReference>
<feature type="domain" description="Gfo/Idh/MocA-like oxidoreductase N-terminal" evidence="1">
    <location>
        <begin position="4"/>
        <end position="123"/>
    </location>
</feature>
<dbReference type="AlphaFoldDB" id="A0A7W1WMY1"/>
<dbReference type="PANTHER" id="PTHR43377:SF1">
    <property type="entry name" value="BILIVERDIN REDUCTASE A"/>
    <property type="match status" value="1"/>
</dbReference>
<dbReference type="SUPFAM" id="SSF55347">
    <property type="entry name" value="Glyceraldehyde-3-phosphate dehydrogenase-like, C-terminal domain"/>
    <property type="match status" value="1"/>
</dbReference>
<reference evidence="3 4" key="1">
    <citation type="submission" date="2020-07" db="EMBL/GenBank/DDBJ databases">
        <authorList>
            <person name="Feng H."/>
        </authorList>
    </citation>
    <scope>NUCLEOTIDE SEQUENCE [LARGE SCALE GENOMIC DNA]</scope>
    <source>
        <strain evidence="4">s-10</strain>
    </source>
</reference>
<feature type="domain" description="GFO/IDH/MocA-like oxidoreductase" evidence="2">
    <location>
        <begin position="132"/>
        <end position="257"/>
    </location>
</feature>
<dbReference type="InterPro" id="IPR000683">
    <property type="entry name" value="Gfo/Idh/MocA-like_OxRdtase_N"/>
</dbReference>
<dbReference type="SUPFAM" id="SSF51735">
    <property type="entry name" value="NAD(P)-binding Rossmann-fold domains"/>
    <property type="match status" value="1"/>
</dbReference>
<evidence type="ECO:0000259" key="2">
    <source>
        <dbReference type="Pfam" id="PF22725"/>
    </source>
</evidence>
<dbReference type="Gene3D" id="3.40.50.720">
    <property type="entry name" value="NAD(P)-binding Rossmann-like Domain"/>
    <property type="match status" value="1"/>
</dbReference>
<dbReference type="RefSeq" id="WP_181750078.1">
    <property type="nucleotide sequence ID" value="NZ_JACEIQ010000001.1"/>
</dbReference>
<evidence type="ECO:0000259" key="1">
    <source>
        <dbReference type="Pfam" id="PF01408"/>
    </source>
</evidence>